<comment type="caution">
    <text evidence="3">The sequence shown here is derived from an EMBL/GenBank/DDBJ whole genome shotgun (WGS) entry which is preliminary data.</text>
</comment>
<evidence type="ECO:0000256" key="1">
    <source>
        <dbReference type="SAM" id="MobiDB-lite"/>
    </source>
</evidence>
<name>A0A368ND95_9EURY</name>
<dbReference type="Pfam" id="PF24035">
    <property type="entry name" value="DUF7344"/>
    <property type="match status" value="1"/>
</dbReference>
<protein>
    <recommendedName>
        <fullName evidence="2">DUF7344 domain-containing protein</fullName>
    </recommendedName>
</protein>
<dbReference type="InterPro" id="IPR055768">
    <property type="entry name" value="DUF7344"/>
</dbReference>
<sequence>MAVFDRRADRYEPTTPEVAAERDANRRTVYERLRTLRIGLHHVDLPKLAAIGVVEYDRDGRAAAPTDRLSTSLDRLALDV</sequence>
<keyword evidence="4" id="KW-1185">Reference proteome</keyword>
<accession>A0A368ND95</accession>
<gene>
    <name evidence="3" type="ORF">DU504_08180</name>
</gene>
<dbReference type="RefSeq" id="WP_114448827.1">
    <property type="nucleotide sequence ID" value="NZ_QPHM01000001.1"/>
</dbReference>
<evidence type="ECO:0000259" key="2">
    <source>
        <dbReference type="Pfam" id="PF24035"/>
    </source>
</evidence>
<dbReference type="Proteomes" id="UP000252189">
    <property type="component" value="Unassembled WGS sequence"/>
</dbReference>
<evidence type="ECO:0000313" key="4">
    <source>
        <dbReference type="Proteomes" id="UP000252189"/>
    </source>
</evidence>
<dbReference type="EMBL" id="QPHM01000001">
    <property type="protein sequence ID" value="RCU47279.1"/>
    <property type="molecule type" value="Genomic_DNA"/>
</dbReference>
<feature type="region of interest" description="Disordered" evidence="1">
    <location>
        <begin position="1"/>
        <end position="23"/>
    </location>
</feature>
<dbReference type="OrthoDB" id="247722at2157"/>
<proteinExistence type="predicted"/>
<organism evidence="3 4">
    <name type="scientific">Haloplanus salinus</name>
    <dbReference type="NCBI Taxonomy" id="1126245"/>
    <lineage>
        <taxon>Archaea</taxon>
        <taxon>Methanobacteriati</taxon>
        <taxon>Methanobacteriota</taxon>
        <taxon>Stenosarchaea group</taxon>
        <taxon>Halobacteria</taxon>
        <taxon>Halobacteriales</taxon>
        <taxon>Haloferacaceae</taxon>
        <taxon>Haloplanus</taxon>
    </lineage>
</organism>
<evidence type="ECO:0000313" key="3">
    <source>
        <dbReference type="EMBL" id="RCU47279.1"/>
    </source>
</evidence>
<feature type="compositionally biased region" description="Basic and acidic residues" evidence="1">
    <location>
        <begin position="1"/>
        <end position="12"/>
    </location>
</feature>
<reference evidence="3 4" key="1">
    <citation type="submission" date="2018-07" db="EMBL/GenBank/DDBJ databases">
        <title>Genome sequences of Haloplanus salinus JCM 18368T.</title>
        <authorList>
            <person name="Kim Y.B."/>
            <person name="Roh S.W."/>
        </authorList>
    </citation>
    <scope>NUCLEOTIDE SEQUENCE [LARGE SCALE GENOMIC DNA]</scope>
    <source>
        <strain evidence="3 4">JCM 18368</strain>
    </source>
</reference>
<feature type="domain" description="DUF7344" evidence="2">
    <location>
        <begin position="17"/>
        <end position="61"/>
    </location>
</feature>
<dbReference type="AlphaFoldDB" id="A0A368ND95"/>